<evidence type="ECO:0000256" key="2">
    <source>
        <dbReference type="ARBA" id="ARBA00023015"/>
    </source>
</evidence>
<evidence type="ECO:0000256" key="4">
    <source>
        <dbReference type="ARBA" id="ARBA00023163"/>
    </source>
</evidence>
<evidence type="ECO:0000256" key="1">
    <source>
        <dbReference type="ARBA" id="ARBA00009437"/>
    </source>
</evidence>
<dbReference type="InterPro" id="IPR036390">
    <property type="entry name" value="WH_DNA-bd_sf"/>
</dbReference>
<dbReference type="Gene3D" id="3.40.190.10">
    <property type="entry name" value="Periplasmic binding protein-like II"/>
    <property type="match status" value="2"/>
</dbReference>
<evidence type="ECO:0000256" key="3">
    <source>
        <dbReference type="ARBA" id="ARBA00023125"/>
    </source>
</evidence>
<keyword evidence="4" id="KW-0804">Transcription</keyword>
<keyword evidence="3" id="KW-0238">DNA-binding</keyword>
<sequence length="294" mass="34178">MLDYRVETFLTAAKTLNYTTAAKLLHITQPAVSTHIRQLEEEYQTKLFEQKGKQLYLTENGRLFFQLASRMKNDDHHMRQHFLSDAAFQELSFGTTLTIADYCMKEPLMRLWKQFPNLRLRLTVQNTDVLLDQIQCGQLDLAIVEGYVPKEAFDHALFQSQEYIAVCHPDHVFSREVRSLQDLCGEPLFIREPGSGTRAVLEHALSMQELSLQDFLIVGEIGSLHTIKQCVLADLGLAFFYRPVVERELRDGRLRQVPLRERITHTFTFVWAKDSMFADPYRRLCALLCEMEEE</sequence>
<dbReference type="InterPro" id="IPR000847">
    <property type="entry name" value="LysR_HTH_N"/>
</dbReference>
<reference evidence="6" key="2">
    <citation type="submission" date="2023-06" db="EMBL/GenBank/DDBJ databases">
        <authorList>
            <person name="Zeman M."/>
            <person name="Kubasova T."/>
            <person name="Jahodarova E."/>
            <person name="Nykrynova M."/>
            <person name="Rychlik I."/>
        </authorList>
    </citation>
    <scope>NUCLEOTIDE SEQUENCE</scope>
    <source>
        <strain evidence="6">ET39</strain>
    </source>
</reference>
<dbReference type="Proteomes" id="UP001529340">
    <property type="component" value="Unassembled WGS sequence"/>
</dbReference>
<comment type="caution">
    <text evidence="6">The sequence shown here is derived from an EMBL/GenBank/DDBJ whole genome shotgun (WGS) entry which is preliminary data.</text>
</comment>
<feature type="domain" description="HTH lysR-type" evidence="5">
    <location>
        <begin position="1"/>
        <end position="58"/>
    </location>
</feature>
<name>A0ABT7UDI2_9FIRM</name>
<dbReference type="Pfam" id="PF00126">
    <property type="entry name" value="HTH_1"/>
    <property type="match status" value="1"/>
</dbReference>
<dbReference type="Pfam" id="PF03466">
    <property type="entry name" value="LysR_substrate"/>
    <property type="match status" value="1"/>
</dbReference>
<protein>
    <submittedName>
        <fullName evidence="6">LysR substrate-binding domain-containing protein</fullName>
    </submittedName>
</protein>
<dbReference type="PANTHER" id="PTHR30126">
    <property type="entry name" value="HTH-TYPE TRANSCRIPTIONAL REGULATOR"/>
    <property type="match status" value="1"/>
</dbReference>
<dbReference type="RefSeq" id="WP_289608133.1">
    <property type="nucleotide sequence ID" value="NZ_JAUDCG010000039.1"/>
</dbReference>
<dbReference type="SUPFAM" id="SSF46785">
    <property type="entry name" value="Winged helix' DNA-binding domain"/>
    <property type="match status" value="1"/>
</dbReference>
<comment type="similarity">
    <text evidence="1">Belongs to the LysR transcriptional regulatory family.</text>
</comment>
<dbReference type="SUPFAM" id="SSF53850">
    <property type="entry name" value="Periplasmic binding protein-like II"/>
    <property type="match status" value="1"/>
</dbReference>
<dbReference type="PRINTS" id="PR00039">
    <property type="entry name" value="HTHLYSR"/>
</dbReference>
<keyword evidence="7" id="KW-1185">Reference proteome</keyword>
<accession>A0ABT7UDI2</accession>
<dbReference type="PROSITE" id="PS50931">
    <property type="entry name" value="HTH_LYSR"/>
    <property type="match status" value="1"/>
</dbReference>
<evidence type="ECO:0000313" key="6">
    <source>
        <dbReference type="EMBL" id="MDM8157687.1"/>
    </source>
</evidence>
<evidence type="ECO:0000313" key="7">
    <source>
        <dbReference type="Proteomes" id="UP001529340"/>
    </source>
</evidence>
<gene>
    <name evidence="6" type="ORF">QUV96_08560</name>
</gene>
<dbReference type="InterPro" id="IPR005119">
    <property type="entry name" value="LysR_subst-bd"/>
</dbReference>
<organism evidence="6 7">
    <name type="scientific">Amedibacillus dolichus</name>
    <dbReference type="NCBI Taxonomy" id="31971"/>
    <lineage>
        <taxon>Bacteria</taxon>
        <taxon>Bacillati</taxon>
        <taxon>Bacillota</taxon>
        <taxon>Erysipelotrichia</taxon>
        <taxon>Erysipelotrichales</taxon>
        <taxon>Erysipelotrichaceae</taxon>
        <taxon>Amedibacillus</taxon>
    </lineage>
</organism>
<keyword evidence="2" id="KW-0805">Transcription regulation</keyword>
<reference evidence="6" key="1">
    <citation type="submission" date="2023-06" db="EMBL/GenBank/DDBJ databases">
        <title>Identification and characterization of horizontal gene transfer across gut microbiota members of farm animals based on homology search.</title>
        <authorList>
            <person name="Schwarzerova J."/>
            <person name="Nykrynova M."/>
            <person name="Jureckova K."/>
            <person name="Cejkova D."/>
            <person name="Rychlik I."/>
        </authorList>
    </citation>
    <scope>NUCLEOTIDE SEQUENCE</scope>
    <source>
        <strain evidence="6">ET39</strain>
    </source>
</reference>
<dbReference type="Gene3D" id="1.10.10.10">
    <property type="entry name" value="Winged helix-like DNA-binding domain superfamily/Winged helix DNA-binding domain"/>
    <property type="match status" value="1"/>
</dbReference>
<dbReference type="PANTHER" id="PTHR30126:SF39">
    <property type="entry name" value="HTH-TYPE TRANSCRIPTIONAL REGULATOR CYSL"/>
    <property type="match status" value="1"/>
</dbReference>
<evidence type="ECO:0000259" key="5">
    <source>
        <dbReference type="PROSITE" id="PS50931"/>
    </source>
</evidence>
<dbReference type="InterPro" id="IPR036388">
    <property type="entry name" value="WH-like_DNA-bd_sf"/>
</dbReference>
<dbReference type="EMBL" id="JAUDCG010000039">
    <property type="protein sequence ID" value="MDM8157687.1"/>
    <property type="molecule type" value="Genomic_DNA"/>
</dbReference>
<proteinExistence type="inferred from homology"/>